<protein>
    <recommendedName>
        <fullName evidence="1">N-acetyltransferase domain-containing protein</fullName>
    </recommendedName>
</protein>
<evidence type="ECO:0000259" key="1">
    <source>
        <dbReference type="PROSITE" id="PS51186"/>
    </source>
</evidence>
<dbReference type="GO" id="GO:0016747">
    <property type="term" value="F:acyltransferase activity, transferring groups other than amino-acyl groups"/>
    <property type="evidence" value="ECO:0007669"/>
    <property type="project" value="InterPro"/>
</dbReference>
<dbReference type="Gene3D" id="3.40.630.30">
    <property type="match status" value="1"/>
</dbReference>
<dbReference type="RefSeq" id="WP_239315859.1">
    <property type="nucleotide sequence ID" value="NZ_BOOH01000008.1"/>
</dbReference>
<dbReference type="InterPro" id="IPR000182">
    <property type="entry name" value="GNAT_dom"/>
</dbReference>
<comment type="caution">
    <text evidence="2">The sequence shown here is derived from an EMBL/GenBank/DDBJ whole genome shotgun (WGS) entry which is preliminary data.</text>
</comment>
<evidence type="ECO:0000313" key="2">
    <source>
        <dbReference type="EMBL" id="GIH74334.1"/>
    </source>
</evidence>
<name>A0A8J3RIL2_9ACTN</name>
<dbReference type="SUPFAM" id="SSF55729">
    <property type="entry name" value="Acyl-CoA N-acyltransferases (Nat)"/>
    <property type="match status" value="1"/>
</dbReference>
<reference evidence="2 3" key="1">
    <citation type="submission" date="2021-01" db="EMBL/GenBank/DDBJ databases">
        <title>Whole genome shotgun sequence of Planobispora longispora NBRC 13918.</title>
        <authorList>
            <person name="Komaki H."/>
            <person name="Tamura T."/>
        </authorList>
    </citation>
    <scope>NUCLEOTIDE SEQUENCE [LARGE SCALE GENOMIC DNA]</scope>
    <source>
        <strain evidence="2 3">NBRC 13918</strain>
    </source>
</reference>
<sequence>MRVKYERFVRNEEQEELLAGFLSGERWPYHVGESVSGDAVRRKIAEDYYDNASARTFWIMVDDVRAGLIRLEDLDDETPMFDLRIRSDHRGLGIGGRAVTWLTEYLFTTFPEISRIEGTTRQDNHAMRRIFRRCGYLKEAHYREAWPGAEGSVYASIGYGILRRDWLADTVTPLDWDDEPGTDDPPGGTDV</sequence>
<feature type="domain" description="N-acetyltransferase" evidence="1">
    <location>
        <begin position="3"/>
        <end position="160"/>
    </location>
</feature>
<keyword evidence="3" id="KW-1185">Reference proteome</keyword>
<dbReference type="InterPro" id="IPR016181">
    <property type="entry name" value="Acyl_CoA_acyltransferase"/>
</dbReference>
<gene>
    <name evidence="2" type="ORF">Plo01_07630</name>
</gene>
<organism evidence="2 3">
    <name type="scientific">Planobispora longispora</name>
    <dbReference type="NCBI Taxonomy" id="28887"/>
    <lineage>
        <taxon>Bacteria</taxon>
        <taxon>Bacillati</taxon>
        <taxon>Actinomycetota</taxon>
        <taxon>Actinomycetes</taxon>
        <taxon>Streptosporangiales</taxon>
        <taxon>Streptosporangiaceae</taxon>
        <taxon>Planobispora</taxon>
    </lineage>
</organism>
<dbReference type="Proteomes" id="UP000616724">
    <property type="component" value="Unassembled WGS sequence"/>
</dbReference>
<dbReference type="EMBL" id="BOOH01000008">
    <property type="protein sequence ID" value="GIH74334.1"/>
    <property type="molecule type" value="Genomic_DNA"/>
</dbReference>
<dbReference type="PROSITE" id="PS51186">
    <property type="entry name" value="GNAT"/>
    <property type="match status" value="1"/>
</dbReference>
<dbReference type="AlphaFoldDB" id="A0A8J3RIL2"/>
<evidence type="ECO:0000313" key="3">
    <source>
        <dbReference type="Proteomes" id="UP000616724"/>
    </source>
</evidence>
<accession>A0A8J3RIL2</accession>
<proteinExistence type="predicted"/>
<dbReference type="Pfam" id="PF13302">
    <property type="entry name" value="Acetyltransf_3"/>
    <property type="match status" value="1"/>
</dbReference>